<sequence length="210" mass="23818">MQKTAFCKMVKRFDIGYHIAKHEKPFAYYPSLVNLEKRHGVGLEDANINPKQARVFTQYLAEQIQLEVSKQVLASRYIRVLVDGSTDRSTAEKEVLYVKSLHKGVPRMPFLGIEDTESTTVDGILHCIRSLLISKGIPNWTDRLVGFGADGASVTFGCRQGIYTKLKNDMPWLMGIHCLAHRLELACKNAFQGTYFNQEIDGFLSFYTSF</sequence>
<dbReference type="PANTHER" id="PTHR46880">
    <property type="entry name" value="RAS-ASSOCIATING DOMAIN-CONTAINING PROTEIN"/>
    <property type="match status" value="1"/>
</dbReference>
<organism evidence="1 2">
    <name type="scientific">Zoarces viviparus</name>
    <name type="common">Viviparous eelpout</name>
    <name type="synonym">Blennius viviparus</name>
    <dbReference type="NCBI Taxonomy" id="48416"/>
    <lineage>
        <taxon>Eukaryota</taxon>
        <taxon>Metazoa</taxon>
        <taxon>Chordata</taxon>
        <taxon>Craniata</taxon>
        <taxon>Vertebrata</taxon>
        <taxon>Euteleostomi</taxon>
        <taxon>Actinopterygii</taxon>
        <taxon>Neopterygii</taxon>
        <taxon>Teleostei</taxon>
        <taxon>Neoteleostei</taxon>
        <taxon>Acanthomorphata</taxon>
        <taxon>Eupercaria</taxon>
        <taxon>Perciformes</taxon>
        <taxon>Cottioidei</taxon>
        <taxon>Zoarcales</taxon>
        <taxon>Zoarcidae</taxon>
        <taxon>Zoarcinae</taxon>
        <taxon>Zoarces</taxon>
    </lineage>
</organism>
<protein>
    <recommendedName>
        <fullName evidence="3">DUF4371 domain-containing protein</fullName>
    </recommendedName>
</protein>
<evidence type="ECO:0000313" key="2">
    <source>
        <dbReference type="Proteomes" id="UP001488805"/>
    </source>
</evidence>
<comment type="caution">
    <text evidence="1">The sequence shown here is derived from an EMBL/GenBank/DDBJ whole genome shotgun (WGS) entry which is preliminary data.</text>
</comment>
<reference evidence="1 2" key="1">
    <citation type="journal article" date="2024" name="Genome Biol. Evol.">
        <title>Chromosome-level genome assembly of the viviparous eelpout Zoarces viviparus.</title>
        <authorList>
            <person name="Fuhrmann N."/>
            <person name="Brasseur M.V."/>
            <person name="Bakowski C.E."/>
            <person name="Podsiadlowski L."/>
            <person name="Prost S."/>
            <person name="Krehenwinkel H."/>
            <person name="Mayer C."/>
        </authorList>
    </citation>
    <scope>NUCLEOTIDE SEQUENCE [LARGE SCALE GENOMIC DNA]</scope>
    <source>
        <strain evidence="1">NO-MEL_2022_Ind0_liver</strain>
    </source>
</reference>
<name>A0AAW1E0T5_ZOAVI</name>
<evidence type="ECO:0000313" key="1">
    <source>
        <dbReference type="EMBL" id="KAK9515783.1"/>
    </source>
</evidence>
<proteinExistence type="predicted"/>
<evidence type="ECO:0008006" key="3">
    <source>
        <dbReference type="Google" id="ProtNLM"/>
    </source>
</evidence>
<accession>A0AAW1E0T5</accession>
<dbReference type="PANTHER" id="PTHR46880:SF9">
    <property type="entry name" value="ZINC FINGER PROTEIN 862"/>
    <property type="match status" value="1"/>
</dbReference>
<gene>
    <name evidence="1" type="ORF">VZT92_026399</name>
</gene>
<keyword evidence="2" id="KW-1185">Reference proteome</keyword>
<dbReference type="AlphaFoldDB" id="A0AAW1E0T5"/>
<dbReference type="Proteomes" id="UP001488805">
    <property type="component" value="Unassembled WGS sequence"/>
</dbReference>
<dbReference type="EMBL" id="JBCEZU010000586">
    <property type="protein sequence ID" value="KAK9515783.1"/>
    <property type="molecule type" value="Genomic_DNA"/>
</dbReference>